<dbReference type="STRING" id="545501.BN997_03210"/>
<dbReference type="AlphaFoldDB" id="A0A0A1MUK1"/>
<sequence>MIFYQCLNEGIFYGKYNDLRFIYLRIHFNDLGFYVYLYFDRYSRESFPSKKAREIFYRSNGDYIYKYAACRINSENKLMNFIIL</sequence>
<evidence type="ECO:0000313" key="2">
    <source>
        <dbReference type="Proteomes" id="UP000040453"/>
    </source>
</evidence>
<reference evidence="1 2" key="1">
    <citation type="submission" date="2014-11" db="EMBL/GenBank/DDBJ databases">
        <authorList>
            <person name="Urmite Genomes Urmite Genomes"/>
        </authorList>
    </citation>
    <scope>NUCLEOTIDE SEQUENCE [LARGE SCALE GENOMIC DNA]</scope>
    <source>
        <strain evidence="1 2">Oc5</strain>
    </source>
</reference>
<protein>
    <submittedName>
        <fullName evidence="1">Uncharacterized protein</fullName>
    </submittedName>
</protein>
<dbReference type="EMBL" id="CDGG01000001">
    <property type="protein sequence ID" value="CEI83304.1"/>
    <property type="molecule type" value="Genomic_DNA"/>
</dbReference>
<organism evidence="1 2">
    <name type="scientific">Oceanobacillus oncorhynchi</name>
    <dbReference type="NCBI Taxonomy" id="545501"/>
    <lineage>
        <taxon>Bacteria</taxon>
        <taxon>Bacillati</taxon>
        <taxon>Bacillota</taxon>
        <taxon>Bacilli</taxon>
        <taxon>Bacillales</taxon>
        <taxon>Bacillaceae</taxon>
        <taxon>Oceanobacillus</taxon>
    </lineage>
</organism>
<accession>A0A0A1MUK1</accession>
<gene>
    <name evidence="1" type="ORF">BN997_03210</name>
</gene>
<proteinExistence type="predicted"/>
<dbReference type="Proteomes" id="UP000040453">
    <property type="component" value="Unassembled WGS sequence"/>
</dbReference>
<keyword evidence="2" id="KW-1185">Reference proteome</keyword>
<evidence type="ECO:0000313" key="1">
    <source>
        <dbReference type="EMBL" id="CEI83304.1"/>
    </source>
</evidence>
<name>A0A0A1MUK1_9BACI</name>